<reference evidence="1" key="1">
    <citation type="submission" date="2018-05" db="EMBL/GenBank/DDBJ databases">
        <authorList>
            <person name="Lanie J.A."/>
            <person name="Ng W.-L."/>
            <person name="Kazmierczak K.M."/>
            <person name="Andrzejewski T.M."/>
            <person name="Davidsen T.M."/>
            <person name="Wayne K.J."/>
            <person name="Tettelin H."/>
            <person name="Glass J.I."/>
            <person name="Rusch D."/>
            <person name="Podicherti R."/>
            <person name="Tsui H.-C.T."/>
            <person name="Winkler M.E."/>
        </authorList>
    </citation>
    <scope>NUCLEOTIDE SEQUENCE</scope>
</reference>
<name>A0A382BQ42_9ZZZZ</name>
<accession>A0A382BQ42</accession>
<dbReference type="EMBL" id="UINC01030867">
    <property type="protein sequence ID" value="SVB15956.1"/>
    <property type="molecule type" value="Genomic_DNA"/>
</dbReference>
<protein>
    <submittedName>
        <fullName evidence="1">Uncharacterized protein</fullName>
    </submittedName>
</protein>
<dbReference type="AlphaFoldDB" id="A0A382BQ42"/>
<organism evidence="1">
    <name type="scientific">marine metagenome</name>
    <dbReference type="NCBI Taxonomy" id="408172"/>
    <lineage>
        <taxon>unclassified sequences</taxon>
        <taxon>metagenomes</taxon>
        <taxon>ecological metagenomes</taxon>
    </lineage>
</organism>
<proteinExistence type="predicted"/>
<gene>
    <name evidence="1" type="ORF">METZ01_LOCUS168810</name>
</gene>
<evidence type="ECO:0000313" key="1">
    <source>
        <dbReference type="EMBL" id="SVB15956.1"/>
    </source>
</evidence>
<sequence>MKIPANPVLPGASFHQDLMDAKTKAQVIDVLCKRGSSQGWFSDMPEGLFQKLENFRSASQPKQ</sequence>